<evidence type="ECO:0000313" key="3">
    <source>
        <dbReference type="EMBL" id="KAF2557497.1"/>
    </source>
</evidence>
<feature type="region of interest" description="Disordered" evidence="1">
    <location>
        <begin position="1"/>
        <end position="110"/>
    </location>
</feature>
<sequence length="110" mass="11825">MEPPELPPEPPQPETLSSSPQPFATPKDIIVFLSSRGSRSHRPHLNRSPEEPARAHGSCVIHAPPPSSASASPCSAAGLPLDRRRCAPPSPLVNRSTRPSQLSESTRLIR</sequence>
<evidence type="ECO:0000313" key="2">
    <source>
        <dbReference type="EMBL" id="KAF2531608.1"/>
    </source>
</evidence>
<gene>
    <name evidence="3" type="ORF">F2Q68_00016619</name>
    <name evidence="2" type="ORF">F2Q70_00029881</name>
</gene>
<reference evidence="2" key="1">
    <citation type="submission" date="2019-12" db="EMBL/GenBank/DDBJ databases">
        <title>Genome sequencing and annotation of Brassica cretica.</title>
        <authorList>
            <person name="Studholme D.J."/>
            <person name="Sarris P.F."/>
        </authorList>
    </citation>
    <scope>NUCLEOTIDE SEQUENCE</scope>
    <source>
        <strain evidence="3">PFS-001/15</strain>
        <strain evidence="2">PFS-102/07</strain>
        <tissue evidence="2">Leaf</tissue>
    </source>
</reference>
<comment type="caution">
    <text evidence="2">The sequence shown here is derived from an EMBL/GenBank/DDBJ whole genome shotgun (WGS) entry which is preliminary data.</text>
</comment>
<feature type="compositionally biased region" description="Pro residues" evidence="1">
    <location>
        <begin position="1"/>
        <end position="13"/>
    </location>
</feature>
<protein>
    <submittedName>
        <fullName evidence="2">Uncharacterized protein</fullName>
    </submittedName>
</protein>
<accession>A0A8S9FHD7</accession>
<proteinExistence type="predicted"/>
<organism evidence="2">
    <name type="scientific">Brassica cretica</name>
    <name type="common">Mustard</name>
    <dbReference type="NCBI Taxonomy" id="69181"/>
    <lineage>
        <taxon>Eukaryota</taxon>
        <taxon>Viridiplantae</taxon>
        <taxon>Streptophyta</taxon>
        <taxon>Embryophyta</taxon>
        <taxon>Tracheophyta</taxon>
        <taxon>Spermatophyta</taxon>
        <taxon>Magnoliopsida</taxon>
        <taxon>eudicotyledons</taxon>
        <taxon>Gunneridae</taxon>
        <taxon>Pentapetalae</taxon>
        <taxon>rosids</taxon>
        <taxon>malvids</taxon>
        <taxon>Brassicales</taxon>
        <taxon>Brassicaceae</taxon>
        <taxon>Brassiceae</taxon>
        <taxon>Brassica</taxon>
    </lineage>
</organism>
<dbReference type="EMBL" id="QGKW02001940">
    <property type="protein sequence ID" value="KAF2557497.1"/>
    <property type="molecule type" value="Genomic_DNA"/>
</dbReference>
<evidence type="ECO:0000256" key="1">
    <source>
        <dbReference type="SAM" id="MobiDB-lite"/>
    </source>
</evidence>
<feature type="compositionally biased region" description="Low complexity" evidence="1">
    <location>
        <begin position="68"/>
        <end position="77"/>
    </location>
</feature>
<feature type="compositionally biased region" description="Polar residues" evidence="1">
    <location>
        <begin position="93"/>
        <end position="110"/>
    </location>
</feature>
<dbReference type="EMBL" id="QGKY02002305">
    <property type="protein sequence ID" value="KAF2531608.1"/>
    <property type="molecule type" value="Genomic_DNA"/>
</dbReference>
<dbReference type="Proteomes" id="UP000712281">
    <property type="component" value="Unassembled WGS sequence"/>
</dbReference>
<dbReference type="AlphaFoldDB" id="A0A8S9FHD7"/>
<name>A0A8S9FHD7_BRACR</name>